<reference evidence="7 8" key="1">
    <citation type="submission" date="2018-09" db="EMBL/GenBank/DDBJ databases">
        <title>YIM 75507 draft genome.</title>
        <authorList>
            <person name="Tang S."/>
            <person name="Feng Y."/>
        </authorList>
    </citation>
    <scope>NUCLEOTIDE SEQUENCE [LARGE SCALE GENOMIC DNA]</scope>
    <source>
        <strain evidence="7 8">YIM 75507</strain>
    </source>
</reference>
<dbReference type="Pfam" id="PF00348">
    <property type="entry name" value="polyprenyl_synt"/>
    <property type="match status" value="1"/>
</dbReference>
<evidence type="ECO:0000256" key="1">
    <source>
        <dbReference type="ARBA" id="ARBA00001946"/>
    </source>
</evidence>
<dbReference type="Gene3D" id="1.10.600.10">
    <property type="entry name" value="Farnesyl Diphosphate Synthase"/>
    <property type="match status" value="1"/>
</dbReference>
<comment type="similarity">
    <text evidence="2 6">Belongs to the FPP/GGPP synthase family.</text>
</comment>
<sequence length="332" mass="35739">MAAPPLLDLPLVDERLAADISSGLRAVESLLRTHVESEDGFVTEASRHLIEAGGKRFRATLVLLAAQFGDPAAPGVIPGAVVVELTHLATLYHDDVMDEAPVRRGSPSANARWNNTVAILTGDYLFARASELLAGLGEEAIRIQAQTFSRLVRGQIRETVGPAEGEDPIQHYLDVMSDKTGSLIATSGQFGAMLAGAPEDLVWTITRACEAIGVAFQLSDDILDIASDTDESGKTPGTDLREGIVTLPVLQVLSSTDPADARLRDLVTSDLTHHDRHAEALALLRENPAMARARAELQRWADRAREDILTLPDIPARAAFESLCDYVVKRTG</sequence>
<keyword evidence="4" id="KW-0479">Metal-binding</keyword>
<keyword evidence="8" id="KW-1185">Reference proteome</keyword>
<protein>
    <submittedName>
        <fullName evidence="7">Polyprenyl synthetase family protein</fullName>
    </submittedName>
</protein>
<dbReference type="SFLD" id="SFLDG01017">
    <property type="entry name" value="Polyprenyl_Transferase_Like"/>
    <property type="match status" value="1"/>
</dbReference>
<evidence type="ECO:0000256" key="3">
    <source>
        <dbReference type="ARBA" id="ARBA00022679"/>
    </source>
</evidence>
<comment type="caution">
    <text evidence="7">The sequence shown here is derived from an EMBL/GenBank/DDBJ whole genome shotgun (WGS) entry which is preliminary data.</text>
</comment>
<evidence type="ECO:0000256" key="6">
    <source>
        <dbReference type="RuleBase" id="RU004466"/>
    </source>
</evidence>
<dbReference type="GO" id="GO:0046872">
    <property type="term" value="F:metal ion binding"/>
    <property type="evidence" value="ECO:0007669"/>
    <property type="project" value="UniProtKB-KW"/>
</dbReference>
<dbReference type="InterPro" id="IPR008949">
    <property type="entry name" value="Isoprenoid_synthase_dom_sf"/>
</dbReference>
<accession>A0A3A4AMX0</accession>
<dbReference type="GO" id="GO:0008299">
    <property type="term" value="P:isoprenoid biosynthetic process"/>
    <property type="evidence" value="ECO:0007669"/>
    <property type="project" value="InterPro"/>
</dbReference>
<dbReference type="PROSITE" id="PS00444">
    <property type="entry name" value="POLYPRENYL_SYNTHASE_2"/>
    <property type="match status" value="1"/>
</dbReference>
<dbReference type="SFLD" id="SFLDS00005">
    <property type="entry name" value="Isoprenoid_Synthase_Type_I"/>
    <property type="match status" value="1"/>
</dbReference>
<evidence type="ECO:0000256" key="4">
    <source>
        <dbReference type="ARBA" id="ARBA00022723"/>
    </source>
</evidence>
<dbReference type="EMBL" id="QZEY01000022">
    <property type="protein sequence ID" value="RJL22603.1"/>
    <property type="molecule type" value="Genomic_DNA"/>
</dbReference>
<keyword evidence="5" id="KW-0460">Magnesium</keyword>
<evidence type="ECO:0000313" key="7">
    <source>
        <dbReference type="EMBL" id="RJL22603.1"/>
    </source>
</evidence>
<dbReference type="InterPro" id="IPR033749">
    <property type="entry name" value="Polyprenyl_synt_CS"/>
</dbReference>
<gene>
    <name evidence="7" type="ORF">D5H75_35315</name>
</gene>
<keyword evidence="3 6" id="KW-0808">Transferase</keyword>
<name>A0A3A4AMX0_9ACTN</name>
<organism evidence="7 8">
    <name type="scientific">Bailinhaonella thermotolerans</name>
    <dbReference type="NCBI Taxonomy" id="1070861"/>
    <lineage>
        <taxon>Bacteria</taxon>
        <taxon>Bacillati</taxon>
        <taxon>Actinomycetota</taxon>
        <taxon>Actinomycetes</taxon>
        <taxon>Streptosporangiales</taxon>
        <taxon>Streptosporangiaceae</taxon>
        <taxon>Bailinhaonella</taxon>
    </lineage>
</organism>
<proteinExistence type="inferred from homology"/>
<dbReference type="OrthoDB" id="4497239at2"/>
<dbReference type="SUPFAM" id="SSF48576">
    <property type="entry name" value="Terpenoid synthases"/>
    <property type="match status" value="1"/>
</dbReference>
<evidence type="ECO:0000256" key="5">
    <source>
        <dbReference type="ARBA" id="ARBA00022842"/>
    </source>
</evidence>
<evidence type="ECO:0000313" key="8">
    <source>
        <dbReference type="Proteomes" id="UP000265768"/>
    </source>
</evidence>
<dbReference type="Proteomes" id="UP000265768">
    <property type="component" value="Unassembled WGS sequence"/>
</dbReference>
<dbReference type="PANTHER" id="PTHR12001:SF69">
    <property type="entry name" value="ALL TRANS-POLYPRENYL-DIPHOSPHATE SYNTHASE PDSS1"/>
    <property type="match status" value="1"/>
</dbReference>
<dbReference type="AlphaFoldDB" id="A0A3A4AMX0"/>
<dbReference type="CDD" id="cd00685">
    <property type="entry name" value="Trans_IPPS_HT"/>
    <property type="match status" value="1"/>
</dbReference>
<comment type="cofactor">
    <cofactor evidence="1">
        <name>Mg(2+)</name>
        <dbReference type="ChEBI" id="CHEBI:18420"/>
    </cofactor>
</comment>
<dbReference type="PANTHER" id="PTHR12001">
    <property type="entry name" value="GERANYLGERANYL PYROPHOSPHATE SYNTHASE"/>
    <property type="match status" value="1"/>
</dbReference>
<dbReference type="GO" id="GO:0004659">
    <property type="term" value="F:prenyltransferase activity"/>
    <property type="evidence" value="ECO:0007669"/>
    <property type="project" value="InterPro"/>
</dbReference>
<dbReference type="InterPro" id="IPR000092">
    <property type="entry name" value="Polyprenyl_synt"/>
</dbReference>
<evidence type="ECO:0000256" key="2">
    <source>
        <dbReference type="ARBA" id="ARBA00006706"/>
    </source>
</evidence>